<evidence type="ECO:0000256" key="5">
    <source>
        <dbReference type="ARBA" id="ARBA00022737"/>
    </source>
</evidence>
<dbReference type="GO" id="GO:0005085">
    <property type="term" value="F:guanyl-nucleotide exchange factor activity"/>
    <property type="evidence" value="ECO:0007669"/>
    <property type="project" value="InterPro"/>
</dbReference>
<keyword evidence="4 12" id="KW-0812">Transmembrane</keyword>
<evidence type="ECO:0000313" key="14">
    <source>
        <dbReference type="Proteomes" id="UP000274131"/>
    </source>
</evidence>
<evidence type="ECO:0000313" key="15">
    <source>
        <dbReference type="WBParaSite" id="EVEC_0000680201-mRNA-1"/>
    </source>
</evidence>
<dbReference type="Pfam" id="PF00400">
    <property type="entry name" value="WD40"/>
    <property type="match status" value="1"/>
</dbReference>
<gene>
    <name evidence="13" type="ORF">EVEC_LOCUS6350</name>
</gene>
<keyword evidence="10 12" id="KW-0472">Membrane</keyword>
<protein>
    <submittedName>
        <fullName evidence="15">WD_REPEATS_REGION domain-containing protein</fullName>
    </submittedName>
</protein>
<evidence type="ECO:0000256" key="9">
    <source>
        <dbReference type="ARBA" id="ARBA00022989"/>
    </source>
</evidence>
<dbReference type="WBParaSite" id="EVEC_0000680201-mRNA-1">
    <property type="protein sequence ID" value="EVEC_0000680201-mRNA-1"/>
    <property type="gene ID" value="EVEC_0000680201"/>
</dbReference>
<evidence type="ECO:0000256" key="8">
    <source>
        <dbReference type="ARBA" id="ARBA00022927"/>
    </source>
</evidence>
<evidence type="ECO:0000256" key="4">
    <source>
        <dbReference type="ARBA" id="ARBA00022692"/>
    </source>
</evidence>
<keyword evidence="7" id="KW-0931">ER-Golgi transport</keyword>
<proteinExistence type="predicted"/>
<dbReference type="STRING" id="51028.A0A0N4V8T6"/>
<dbReference type="SUPFAM" id="SSF50978">
    <property type="entry name" value="WD40 repeat-like"/>
    <property type="match status" value="1"/>
</dbReference>
<evidence type="ECO:0000256" key="1">
    <source>
        <dbReference type="ARBA" id="ARBA00004389"/>
    </source>
</evidence>
<keyword evidence="5" id="KW-0677">Repeat</keyword>
<keyword evidence="8" id="KW-0653">Protein transport</keyword>
<dbReference type="Proteomes" id="UP000274131">
    <property type="component" value="Unassembled WGS sequence"/>
</dbReference>
<dbReference type="PANTHER" id="PTHR23284:SF0">
    <property type="entry name" value="PROLACTIN REGULATORY ELEMENT-BINDING PROTEIN"/>
    <property type="match status" value="1"/>
</dbReference>
<evidence type="ECO:0000313" key="13">
    <source>
        <dbReference type="EMBL" id="VDD91599.1"/>
    </source>
</evidence>
<dbReference type="InterPro" id="IPR036322">
    <property type="entry name" value="WD40_repeat_dom_sf"/>
</dbReference>
<sequence length="460" mass="51170">MGSSSSKRHPLIVTRCSVPPYCLKMAGTRHLIIGGGGGASRTGVKNEIQVQFFLLPITQKILLETHFRFLKQTFLLSFDHVGIDSCPRTLPLPLKATLTNALTTGSHATMNMDIVNIGDPELGEYLIAAGHDEYCTFYLSNGFSLSNVEDGKDLVTLKFDEIYTVVSNQNEGGSYQKTVRFDRTIMGKPRYVITGGSEGTLRVWKLDTSLNKEMKPSAFLEIPAHKGVIDEVDIAPDGRIFVSLGTDTKVYFWDISSGKRLAELPTLSELGKEYRVRTIQFTKLGSINIIFVAAYNQVRRTSRSKSYLSLWAFNREKQTCNPILVRKACTESISTMAISECGGFTAIGTLSGSVGIYDTHEMKALYFARETHGIFVTGLEFLPKKVADIRTGEKDGRRCCLPGIAAGYKVAILSLSADQSVQFHAVHYKKSASSLLFAIFFVLYALWYFTRDWILSRRGY</sequence>
<name>A0A0N4V8T6_ENTVE</name>
<dbReference type="GO" id="GO:0003400">
    <property type="term" value="P:regulation of COPII vesicle coating"/>
    <property type="evidence" value="ECO:0007669"/>
    <property type="project" value="TreeGrafter"/>
</dbReference>
<dbReference type="SMART" id="SM00320">
    <property type="entry name" value="WD40"/>
    <property type="match status" value="3"/>
</dbReference>
<evidence type="ECO:0000256" key="6">
    <source>
        <dbReference type="ARBA" id="ARBA00022824"/>
    </source>
</evidence>
<dbReference type="PROSITE" id="PS50294">
    <property type="entry name" value="WD_REPEATS_REGION"/>
    <property type="match status" value="1"/>
</dbReference>
<dbReference type="EMBL" id="UXUI01008477">
    <property type="protein sequence ID" value="VDD91599.1"/>
    <property type="molecule type" value="Genomic_DNA"/>
</dbReference>
<feature type="transmembrane region" description="Helical" evidence="12">
    <location>
        <begin position="432"/>
        <end position="450"/>
    </location>
</feature>
<dbReference type="PANTHER" id="PTHR23284">
    <property type="entry name" value="PROLACTIN REGULATORY ELEMENT BINDING PROTEIN"/>
    <property type="match status" value="1"/>
</dbReference>
<evidence type="ECO:0000256" key="12">
    <source>
        <dbReference type="SAM" id="Phobius"/>
    </source>
</evidence>
<keyword evidence="2" id="KW-0813">Transport</keyword>
<evidence type="ECO:0000256" key="3">
    <source>
        <dbReference type="ARBA" id="ARBA00022574"/>
    </source>
</evidence>
<keyword evidence="14" id="KW-1185">Reference proteome</keyword>
<keyword evidence="6" id="KW-0256">Endoplasmic reticulum</keyword>
<dbReference type="InterPro" id="IPR045260">
    <property type="entry name" value="Sec12-like"/>
</dbReference>
<accession>A0A0N4V8T6</accession>
<keyword evidence="9 12" id="KW-1133">Transmembrane helix</keyword>
<evidence type="ECO:0000256" key="11">
    <source>
        <dbReference type="PROSITE-ProRule" id="PRU00221"/>
    </source>
</evidence>
<reference evidence="15" key="1">
    <citation type="submission" date="2017-02" db="UniProtKB">
        <authorList>
            <consortium name="WormBaseParasite"/>
        </authorList>
    </citation>
    <scope>IDENTIFICATION</scope>
</reference>
<dbReference type="InterPro" id="IPR015943">
    <property type="entry name" value="WD40/YVTN_repeat-like_dom_sf"/>
</dbReference>
<dbReference type="GO" id="GO:0015031">
    <property type="term" value="P:protein transport"/>
    <property type="evidence" value="ECO:0007669"/>
    <property type="project" value="UniProtKB-KW"/>
</dbReference>
<reference evidence="13 14" key="2">
    <citation type="submission" date="2018-10" db="EMBL/GenBank/DDBJ databases">
        <authorList>
            <consortium name="Pathogen Informatics"/>
        </authorList>
    </citation>
    <scope>NUCLEOTIDE SEQUENCE [LARGE SCALE GENOMIC DNA]</scope>
</reference>
<dbReference type="AlphaFoldDB" id="A0A0N4V8T6"/>
<keyword evidence="3 11" id="KW-0853">WD repeat</keyword>
<dbReference type="Gene3D" id="2.130.10.10">
    <property type="entry name" value="YVTN repeat-like/Quinoprotein amine dehydrogenase"/>
    <property type="match status" value="1"/>
</dbReference>
<feature type="repeat" description="WD" evidence="11">
    <location>
        <begin position="222"/>
        <end position="263"/>
    </location>
</feature>
<dbReference type="PROSITE" id="PS50082">
    <property type="entry name" value="WD_REPEATS_2"/>
    <property type="match status" value="1"/>
</dbReference>
<comment type="subcellular location">
    <subcellularLocation>
        <location evidence="1">Endoplasmic reticulum membrane</location>
        <topology evidence="1">Single-pass membrane protein</topology>
    </subcellularLocation>
</comment>
<dbReference type="GO" id="GO:0005789">
    <property type="term" value="C:endoplasmic reticulum membrane"/>
    <property type="evidence" value="ECO:0007669"/>
    <property type="project" value="UniProtKB-SubCell"/>
</dbReference>
<evidence type="ECO:0000256" key="7">
    <source>
        <dbReference type="ARBA" id="ARBA00022892"/>
    </source>
</evidence>
<evidence type="ECO:0000256" key="2">
    <source>
        <dbReference type="ARBA" id="ARBA00022448"/>
    </source>
</evidence>
<organism evidence="15">
    <name type="scientific">Enterobius vermicularis</name>
    <name type="common">Human pinworm</name>
    <dbReference type="NCBI Taxonomy" id="51028"/>
    <lineage>
        <taxon>Eukaryota</taxon>
        <taxon>Metazoa</taxon>
        <taxon>Ecdysozoa</taxon>
        <taxon>Nematoda</taxon>
        <taxon>Chromadorea</taxon>
        <taxon>Rhabditida</taxon>
        <taxon>Spirurina</taxon>
        <taxon>Oxyuridomorpha</taxon>
        <taxon>Oxyuroidea</taxon>
        <taxon>Oxyuridae</taxon>
        <taxon>Enterobius</taxon>
    </lineage>
</organism>
<dbReference type="InterPro" id="IPR001680">
    <property type="entry name" value="WD40_rpt"/>
</dbReference>
<evidence type="ECO:0000256" key="10">
    <source>
        <dbReference type="ARBA" id="ARBA00023136"/>
    </source>
</evidence>
<dbReference type="OrthoDB" id="2013972at2759"/>
<dbReference type="GO" id="GO:0006888">
    <property type="term" value="P:endoplasmic reticulum to Golgi vesicle-mediated transport"/>
    <property type="evidence" value="ECO:0007669"/>
    <property type="project" value="TreeGrafter"/>
</dbReference>